<dbReference type="AlphaFoldDB" id="A0AAV5UQE6"/>
<proteinExistence type="predicted"/>
<gene>
    <name evidence="1" type="ORF">PFISCL1PPCAC_616</name>
</gene>
<feature type="non-terminal residue" evidence="1">
    <location>
        <position position="1"/>
    </location>
</feature>
<organism evidence="1 2">
    <name type="scientific">Pristionchus fissidentatus</name>
    <dbReference type="NCBI Taxonomy" id="1538716"/>
    <lineage>
        <taxon>Eukaryota</taxon>
        <taxon>Metazoa</taxon>
        <taxon>Ecdysozoa</taxon>
        <taxon>Nematoda</taxon>
        <taxon>Chromadorea</taxon>
        <taxon>Rhabditida</taxon>
        <taxon>Rhabditina</taxon>
        <taxon>Diplogasteromorpha</taxon>
        <taxon>Diplogasteroidea</taxon>
        <taxon>Neodiplogasteridae</taxon>
        <taxon>Pristionchus</taxon>
    </lineage>
</organism>
<dbReference type="EMBL" id="BTSY01000001">
    <property type="protein sequence ID" value="GMT09319.1"/>
    <property type="molecule type" value="Genomic_DNA"/>
</dbReference>
<evidence type="ECO:0000313" key="2">
    <source>
        <dbReference type="Proteomes" id="UP001432322"/>
    </source>
</evidence>
<evidence type="ECO:0000313" key="1">
    <source>
        <dbReference type="EMBL" id="GMT09319.1"/>
    </source>
</evidence>
<protein>
    <submittedName>
        <fullName evidence="1">Uncharacterized protein</fullName>
    </submittedName>
</protein>
<reference evidence="1" key="1">
    <citation type="submission" date="2023-10" db="EMBL/GenBank/DDBJ databases">
        <title>Genome assembly of Pristionchus species.</title>
        <authorList>
            <person name="Yoshida K."/>
            <person name="Sommer R.J."/>
        </authorList>
    </citation>
    <scope>NUCLEOTIDE SEQUENCE</scope>
    <source>
        <strain evidence="1">RS5133</strain>
    </source>
</reference>
<accession>A0AAV5UQE6</accession>
<comment type="caution">
    <text evidence="1">The sequence shown here is derived from an EMBL/GenBank/DDBJ whole genome shotgun (WGS) entry which is preliminary data.</text>
</comment>
<keyword evidence="2" id="KW-1185">Reference proteome</keyword>
<name>A0AAV5UQE6_9BILA</name>
<sequence>GLEKMIDDFMRLLCQTGRKVEIRFYLQYSIRISQPRVISVPDCPTYSATVPKETSWPFRNAVIVIVPQE</sequence>
<dbReference type="Proteomes" id="UP001432322">
    <property type="component" value="Unassembled WGS sequence"/>
</dbReference>